<accession>A0A4Y9YIF4</accession>
<feature type="region of interest" description="Disordered" evidence="1">
    <location>
        <begin position="1"/>
        <end position="20"/>
    </location>
</feature>
<keyword evidence="4" id="KW-1185">Reference proteome</keyword>
<dbReference type="GO" id="GO:0030544">
    <property type="term" value="F:Hsp70 protein binding"/>
    <property type="evidence" value="ECO:0007669"/>
    <property type="project" value="TreeGrafter"/>
</dbReference>
<dbReference type="CDD" id="cd18186">
    <property type="entry name" value="BTB_POZ_ZBTB_KLHL-like"/>
    <property type="match status" value="1"/>
</dbReference>
<comment type="caution">
    <text evidence="3">The sequence shown here is derived from an EMBL/GenBank/DDBJ whole genome shotgun (WGS) entry which is preliminary data.</text>
</comment>
<dbReference type="InterPro" id="IPR058210">
    <property type="entry name" value="SACS/Nov_dom"/>
</dbReference>
<dbReference type="PANTHER" id="PTHR15600">
    <property type="entry name" value="SACSIN"/>
    <property type="match status" value="1"/>
</dbReference>
<feature type="domain" description="BTB" evidence="2">
    <location>
        <begin position="2613"/>
        <end position="2687"/>
    </location>
</feature>
<dbReference type="InterPro" id="IPR000210">
    <property type="entry name" value="BTB/POZ_dom"/>
</dbReference>
<dbReference type="PROSITE" id="PS50097">
    <property type="entry name" value="BTB"/>
    <property type="match status" value="1"/>
</dbReference>
<dbReference type="Gene3D" id="3.30.565.10">
    <property type="entry name" value="Histidine kinase-like ATPase, C-terminal domain"/>
    <property type="match status" value="1"/>
</dbReference>
<dbReference type="NCBIfam" id="NF047352">
    <property type="entry name" value="P_loop_sacsin"/>
    <property type="match status" value="1"/>
</dbReference>
<dbReference type="Proteomes" id="UP000298327">
    <property type="component" value="Unassembled WGS sequence"/>
</dbReference>
<evidence type="ECO:0000256" key="1">
    <source>
        <dbReference type="SAM" id="MobiDB-lite"/>
    </source>
</evidence>
<dbReference type="PANTHER" id="PTHR15600:SF42">
    <property type="entry name" value="SACSIN"/>
    <property type="match status" value="1"/>
</dbReference>
<dbReference type="OrthoDB" id="1262810at2759"/>
<sequence length="2773" mass="309963">MGGAHPLRAGHGHRTKAGSPPPILHLPVVVWPQRHEICLVSLYSNESMRSYGFRKWFHLCNLRSPPSFRSVSESRTHINATFFLLSFARLLQAFWTISRRLDTWTQRTEQSAPDLDKATMDFGERLDRTAIIRSILSAYTFGTGLFKELLQNSDDAKATTQVLILDWRTHATEYLYNPVLADTQGPSLLAYNDAGFSEADWEGIRTIYQSSKLSDSSKIGKYGQGFRSCYHVTDTPQILSGNHLAIFDPQGKVHSSGGVRLEISEAAEKYADQLSGFDCLAPDAKDGQSFDGTIFRLPLRTKGSSIKDQPVDAGQVEELLHEFIRCQVSEVLLFLTHVSCIEIREIREDGIYRLLSRTTAKKVHSIPSSDKTGTVLEQHICTINVDTSIQHTAAGSRSWRVVHGSFPESEAVASLKQRCPSDDTRRILREQKLQAKAAIAFPLDQAARSITGSLFTYLPLPLQTGLPAHVHALFALTPDRQHLRNAEEIGLGQGFDRMSIAWNHFLFEKLIPAIWARALSIIVTDAKGDIFNAWPPQQRDHQTGDALYWKNLPRDVLREVMAHNLPVWPLIRTDVSMDPESRALTSVLVASKNVDQETLVSLAKAGVPITQPPDYLYSLLCEDSGGYTVLSPSLAAISLRENAKQLASLSDSGSDINRILVYLLSTQDLELVVGLPLFHTVANQYVALQKRRFLFNSTIYNLLSDDEMKALSINATCSEPSIALSHVPEAVRSLLLTQGPAQLTVSVLDGKAALRYLLDALTRRFAFKPNASPTDVTSPALLKWLVAFWDWLSSWKHRSELMPLLSSWYLLPTKGNVLRLATQVTFDSEDLGTNAVSALEAFGIVFIHPQMTHRAQQYLTVKSPRNHNDVIAHISITATQVSPTVSDALRGYLFTTLPLYSQRSKLTIGQRNKLKSLPIYPKLACPPLTSGRTIADRFISDLPPTGTLVSVTGMNLLPRIDGTTFLDGCQSVLEVFNGSGQVYRASDIVTLAINHFTSQSRGVQRAFLEYITRNHDSIPRGVLRELQDTEFVTVYGSRIARAPREVFNPRCEAASLFQHGNRLPSQVHDDEEAIVTCLQSLNLFRNVLDASLVQECISTICQLDASKGEDLARRLLKLLVSSRFDLRLVTIDHGLRWLPTEDGLRSCTECHHPDAHPLVLFDRVLCVLDLDHLPSSFKTAFAWDSDIPVSILKSQLISLAISRIPQAGRQLWPVIEEIGRRVHELHDQCLFELHASLSGHSWVPISHYQGTVASTEYAILCEAGSFSLPPNFFCVPQDLTAQPGVRKFLQRVGCRDRPSFSILIDELNKLSSLNNAILILRSIAELDVEDALRAQISIPDTNLALRASDAVYYNDVGHRAHLIDLPEDHYLAHDQIDRDLANRLQLKPLGLSGIPVPDDEDMGEDLTTRISGVLKQYSIGQTFGEFVSNAADAGASKFAVLVDNKEHVPSECASFLLPSEFQNGPSLVLYNDAEFQPKDWNGILRVGRGGKEESTNTIGQFGLGSLSSFHFTEVPMIVSGNRVLILDPSRSHLPEIGRASITMALSEVKRRYPDQLAVLDGLFGFDCQSDYYKGTIFRLALRQENQARDSKISRIAISQATLEILIKENLQIDATGMLLFTKLDAVEVYHRGRNGTILDWKVDRNIAVSKTAEGYNIKRLEILYHGVSDHVKEIWFTFTSSVRHSSLPEEFRALIDIYRLREPVITGLAITTSTHRSKHPSKFYSSVPLPLMASLPFHINGSFILASDRRNIRFDDNGLGNLESRYNLWLLQSRFPLVYAFALERLMPTSHDNDEPCHWAYLWPEHGRDSLSRAMLDAFYDSKFLSQLNRHICCSEAHVHQRPRDTFFVDVENNITKALRCLLPAELIIGEKPLSQSRSYKSIKTIDTNYVRDTIARKADVVIEEFQSGRLDARDLWRLIKFLLNDQQPSILDGLLLLPLADASLITFQQIGAADPNDDRMVYYWAGLRSDHYSRPSSHNVLPLNRLVHPKFPVVELQDKGFNVCKITPIYILKMLRQWLGEASFFRSPSSLDMQPRIAAFWTDWPGFEISGVSEAAISDFPLVPTTEPSFFISLSLCRSPAVIVLDTYTRTEDWLLEVLSHIGFIFVRRGCAGAALDVLLSATSEGSPGMTRVLEFLKSQPDKLRHIPELSGPLLPRFCSWARTNMPHNDSLLDIGRRLPIWQTLGNLTAYVPASNLRILPLAIADPGTILPFLHSPDTFIGYNVTLEHNLKLLPLTLQALHSSHLTIYPGQHLSGRQLQLYHRLLVILLNAPNNQTFTNVLVPNTAGTLVGANELYARSVSIFAAAFETRSESFVHHTYGGLERMLSVFGLHATLDFESFVICARAIDGDIDDPIHGITCMRRATQLFALYQSHALALEVGGNNSHWRRLDDLRFIPRNQTRCPSALLVLPDFDPAQYGLKHISDLVSPSQIVRPDLESVAWSQRGLFPAAPDQRLLLADLQLGVPSVSEVIDHLLVLSHIAQNHAGSARLLAEIRTTYDWLNKSIDHLELVQVFTTRAQDHLFLNIDRVQDLWTWRSVRELFFGIEDVPSKGLYGVREFLQPFSGLLCAIGVEDGSPLANLPRASISPAEERLVALRASFDMLRQRKRLTDVTLVSSESSGPEQLEGRWRAEAHRVVLAAASEHFDDMFCGAFREAKEITVDASPACLQCALDFIYTDTLSKPADTASETGLQAWYDVLTGLLSLSDFWQTQALCDAVQNELLDHVSITTYDALKQHAQSVRVVSAAALVAACQRYERDRASAIAKMSRA</sequence>
<dbReference type="SUPFAM" id="SSF54695">
    <property type="entry name" value="POZ domain"/>
    <property type="match status" value="1"/>
</dbReference>
<evidence type="ECO:0000313" key="4">
    <source>
        <dbReference type="Proteomes" id="UP000298327"/>
    </source>
</evidence>
<reference evidence="3 4" key="1">
    <citation type="submission" date="2019-02" db="EMBL/GenBank/DDBJ databases">
        <title>Genome sequencing of the rare red list fungi Dentipellis fragilis.</title>
        <authorList>
            <person name="Buettner E."/>
            <person name="Kellner H."/>
        </authorList>
    </citation>
    <scope>NUCLEOTIDE SEQUENCE [LARGE SCALE GENOMIC DNA]</scope>
    <source>
        <strain evidence="3 4">DSM 105465</strain>
    </source>
</reference>
<dbReference type="SMART" id="SM00225">
    <property type="entry name" value="BTB"/>
    <property type="match status" value="1"/>
</dbReference>
<dbReference type="STRING" id="205917.A0A4Y9YIF4"/>
<dbReference type="Gene3D" id="3.30.710.10">
    <property type="entry name" value="Potassium Channel Kv1.1, Chain A"/>
    <property type="match status" value="1"/>
</dbReference>
<organism evidence="3 4">
    <name type="scientific">Dentipellis fragilis</name>
    <dbReference type="NCBI Taxonomy" id="205917"/>
    <lineage>
        <taxon>Eukaryota</taxon>
        <taxon>Fungi</taxon>
        <taxon>Dikarya</taxon>
        <taxon>Basidiomycota</taxon>
        <taxon>Agaricomycotina</taxon>
        <taxon>Agaricomycetes</taxon>
        <taxon>Russulales</taxon>
        <taxon>Hericiaceae</taxon>
        <taxon>Dentipellis</taxon>
    </lineage>
</organism>
<proteinExistence type="predicted"/>
<dbReference type="InterPro" id="IPR036890">
    <property type="entry name" value="HATPase_C_sf"/>
</dbReference>
<protein>
    <recommendedName>
        <fullName evidence="2">BTB domain-containing protein</fullName>
    </recommendedName>
</protein>
<dbReference type="Pfam" id="PF00651">
    <property type="entry name" value="BTB"/>
    <property type="match status" value="1"/>
</dbReference>
<dbReference type="SUPFAM" id="SSF55874">
    <property type="entry name" value="ATPase domain of HSP90 chaperone/DNA topoisomerase II/histidine kinase"/>
    <property type="match status" value="2"/>
</dbReference>
<gene>
    <name evidence="3" type="ORF">EVG20_g7038</name>
</gene>
<dbReference type="InterPro" id="IPR052972">
    <property type="entry name" value="Sacsin_chaperone_reg"/>
</dbReference>
<dbReference type="InterPro" id="IPR011333">
    <property type="entry name" value="SKP1/BTB/POZ_sf"/>
</dbReference>
<evidence type="ECO:0000259" key="2">
    <source>
        <dbReference type="PROSITE" id="PS50097"/>
    </source>
</evidence>
<dbReference type="EMBL" id="SEOQ01000508">
    <property type="protein sequence ID" value="TFY61483.1"/>
    <property type="molecule type" value="Genomic_DNA"/>
</dbReference>
<name>A0A4Y9YIF4_9AGAM</name>
<dbReference type="Pfam" id="PF25794">
    <property type="entry name" value="SACS"/>
    <property type="match status" value="2"/>
</dbReference>
<evidence type="ECO:0000313" key="3">
    <source>
        <dbReference type="EMBL" id="TFY61483.1"/>
    </source>
</evidence>